<evidence type="ECO:0000313" key="1">
    <source>
        <dbReference type="EMBL" id="TYB31143.1"/>
    </source>
</evidence>
<organism evidence="1 2">
    <name type="scientific">Candidatus Mcinerneyibacterium aminivorans</name>
    <dbReference type="NCBI Taxonomy" id="2703815"/>
    <lineage>
        <taxon>Bacteria</taxon>
        <taxon>Candidatus Macinerneyibacteriota</taxon>
        <taxon>Candidatus Mcinerneyibacteria</taxon>
        <taxon>Candidatus Mcinerneyibacteriales</taxon>
        <taxon>Candidatus Mcinerneyibacteriaceae</taxon>
        <taxon>Candidatus Mcinerneyibacterium</taxon>
    </lineage>
</organism>
<gene>
    <name evidence="1" type="ORF">FXF47_05760</name>
</gene>
<name>A0A5D0MHQ4_9BACT</name>
<evidence type="ECO:0008006" key="3">
    <source>
        <dbReference type="Google" id="ProtNLM"/>
    </source>
</evidence>
<reference evidence="1" key="1">
    <citation type="submission" date="2019-08" db="EMBL/GenBank/DDBJ databases">
        <title>Genomic characterization of a novel candidate phylum (ARYD3) from a high temperature, high salinity tertiary oil reservoir in north central Oklahoma, USA.</title>
        <authorList>
            <person name="Youssef N.H."/>
            <person name="Yadav A."/>
            <person name="Elshahed M.S."/>
        </authorList>
    </citation>
    <scope>NUCLEOTIDE SEQUENCE [LARGE SCALE GENOMIC DNA]</scope>
    <source>
        <strain evidence="1">ARYD3</strain>
    </source>
</reference>
<dbReference type="AlphaFoldDB" id="A0A5D0MHQ4"/>
<evidence type="ECO:0000313" key="2">
    <source>
        <dbReference type="Proteomes" id="UP000324143"/>
    </source>
</evidence>
<proteinExistence type="predicted"/>
<comment type="caution">
    <text evidence="1">The sequence shown here is derived from an EMBL/GenBank/DDBJ whole genome shotgun (WGS) entry which is preliminary data.</text>
</comment>
<dbReference type="InterPro" id="IPR011990">
    <property type="entry name" value="TPR-like_helical_dom_sf"/>
</dbReference>
<dbReference type="Gene3D" id="1.25.40.10">
    <property type="entry name" value="Tetratricopeptide repeat domain"/>
    <property type="match status" value="1"/>
</dbReference>
<dbReference type="SUPFAM" id="SSF48452">
    <property type="entry name" value="TPR-like"/>
    <property type="match status" value="1"/>
</dbReference>
<accession>A0A5D0MHQ4</accession>
<protein>
    <recommendedName>
        <fullName evidence="3">Tetratricopeptide repeat protein</fullName>
    </recommendedName>
</protein>
<dbReference type="EMBL" id="VSIX01000054">
    <property type="protein sequence ID" value="TYB31143.1"/>
    <property type="molecule type" value="Genomic_DNA"/>
</dbReference>
<dbReference type="Proteomes" id="UP000324143">
    <property type="component" value="Unassembled WGS sequence"/>
</dbReference>
<keyword evidence="2" id="KW-1185">Reference proteome</keyword>
<sequence length="86" mass="10073">MNEYAKEEYEEAIEHFNEGVGTILQNNLDRNEDTRLIDLYIYRGDAFSKIGENDRARDNYKRGLIYAQSILAVEKVEKIKEKITSL</sequence>